<sequence>MPEKTAALSALCVLAFASVALSFFRIPCAAPIVIERADPVVNSGKVSGHVYSVMGGSGFGFQMDYAATQASTCSSCTVVQDKSNYWVPSHLSRQFIIDTGTAASPRLLRLEELLSTIYPKDPAYPNLIAFPERFRMIAGDPNLRKYTDTTEQKAITFSCLGTNHAETNGFPNYNCPNDLRAQVFFPSCWIGRNVESPDYKSHMAYPSGVTIGNCPPNFPKRFISIFYEVIWNTPDFANTWYGDSQPFVVSNGDPTGVGYHADFVNGCHVPTLQSAIDNCNSGDGVIEKCPYFNFTTNEVAKNCKVPPSIDEYVSGTLNALPGCNPVQRGPQDVRPQPNCGAPTSIGKPHWPFTDLIWSKRFAYVGCGTDLRGQPRTLKGSSNISSSMTIKSCFDFCSSKGFSVAGLEFSTHCFCDNSTLADRAPIDGLIRDCSMSCAGNKNQIYGGPALISLYQKCGKDCKNVVLPFINGTARAGRTAPLVTLQSTKAAVKTQTQFSPFVFFININRLVVVVLTT</sequence>
<protein>
    <submittedName>
        <fullName evidence="3">Putative wsc protein</fullName>
    </submittedName>
</protein>
<evidence type="ECO:0000313" key="3">
    <source>
        <dbReference type="EMBL" id="RDL39152.1"/>
    </source>
</evidence>
<dbReference type="STRING" id="2656787.A0A370TUE0"/>
<evidence type="ECO:0000259" key="2">
    <source>
        <dbReference type="PROSITE" id="PS51212"/>
    </source>
</evidence>
<dbReference type="PANTHER" id="PTHR43662">
    <property type="match status" value="1"/>
</dbReference>
<dbReference type="OrthoDB" id="74764at2759"/>
<gene>
    <name evidence="3" type="ORF">BP5553_03492</name>
</gene>
<keyword evidence="4" id="KW-1185">Reference proteome</keyword>
<dbReference type="InterPro" id="IPR018535">
    <property type="entry name" value="DUF1996"/>
</dbReference>
<dbReference type="RefSeq" id="XP_031871808.1">
    <property type="nucleotide sequence ID" value="XM_032012115.1"/>
</dbReference>
<dbReference type="Pfam" id="PF09362">
    <property type="entry name" value="DUF1996"/>
    <property type="match status" value="1"/>
</dbReference>
<dbReference type="PANTHER" id="PTHR43662:SF3">
    <property type="entry name" value="DOMAIN PROTEIN, PUTATIVE (AFU_ORTHOLOGUE AFUA_6G11970)-RELATED"/>
    <property type="match status" value="1"/>
</dbReference>
<feature type="chain" id="PRO_5016704211" evidence="1">
    <location>
        <begin position="23"/>
        <end position="515"/>
    </location>
</feature>
<proteinExistence type="predicted"/>
<comment type="caution">
    <text evidence="3">The sequence shown here is derived from an EMBL/GenBank/DDBJ whole genome shotgun (WGS) entry which is preliminary data.</text>
</comment>
<name>A0A370TUE0_9HELO</name>
<accession>A0A370TUE0</accession>
<reference evidence="3 4" key="1">
    <citation type="journal article" date="2018" name="IMA Fungus">
        <title>IMA Genome-F 9: Draft genome sequence of Annulohypoxylon stygium, Aspergillus mulundensis, Berkeleyomyces basicola (syn. Thielaviopsis basicola), Ceratocystis smalleyi, two Cercospora beticola strains, Coleophoma cylindrospora, Fusarium fracticaudum, Phialophora cf. hyalina, and Morchella septimelata.</title>
        <authorList>
            <person name="Wingfield B.D."/>
            <person name="Bills G.F."/>
            <person name="Dong Y."/>
            <person name="Huang W."/>
            <person name="Nel W.J."/>
            <person name="Swalarsk-Parry B.S."/>
            <person name="Vaghefi N."/>
            <person name="Wilken P.M."/>
            <person name="An Z."/>
            <person name="de Beer Z.W."/>
            <person name="De Vos L."/>
            <person name="Chen L."/>
            <person name="Duong T.A."/>
            <person name="Gao Y."/>
            <person name="Hammerbacher A."/>
            <person name="Kikkert J.R."/>
            <person name="Li Y."/>
            <person name="Li H."/>
            <person name="Li K."/>
            <person name="Li Q."/>
            <person name="Liu X."/>
            <person name="Ma X."/>
            <person name="Naidoo K."/>
            <person name="Pethybridge S.J."/>
            <person name="Sun J."/>
            <person name="Steenkamp E.T."/>
            <person name="van der Nest M.A."/>
            <person name="van Wyk S."/>
            <person name="Wingfield M.J."/>
            <person name="Xiong C."/>
            <person name="Yue Q."/>
            <person name="Zhang X."/>
        </authorList>
    </citation>
    <scope>NUCLEOTIDE SEQUENCE [LARGE SCALE GENOMIC DNA]</scope>
    <source>
        <strain evidence="3 4">BP 5553</strain>
    </source>
</reference>
<dbReference type="EMBL" id="NPIC01000002">
    <property type="protein sequence ID" value="RDL39152.1"/>
    <property type="molecule type" value="Genomic_DNA"/>
</dbReference>
<organism evidence="3 4">
    <name type="scientific">Venustampulla echinocandica</name>
    <dbReference type="NCBI Taxonomy" id="2656787"/>
    <lineage>
        <taxon>Eukaryota</taxon>
        <taxon>Fungi</taxon>
        <taxon>Dikarya</taxon>
        <taxon>Ascomycota</taxon>
        <taxon>Pezizomycotina</taxon>
        <taxon>Leotiomycetes</taxon>
        <taxon>Helotiales</taxon>
        <taxon>Pleuroascaceae</taxon>
        <taxon>Venustampulla</taxon>
    </lineage>
</organism>
<feature type="domain" description="WSC" evidence="2">
    <location>
        <begin position="360"/>
        <end position="456"/>
    </location>
</feature>
<dbReference type="GeneID" id="43596341"/>
<dbReference type="PROSITE" id="PS51212">
    <property type="entry name" value="WSC"/>
    <property type="match status" value="1"/>
</dbReference>
<dbReference type="InterPro" id="IPR002889">
    <property type="entry name" value="WSC_carb-bd"/>
</dbReference>
<dbReference type="Pfam" id="PF01822">
    <property type="entry name" value="WSC"/>
    <property type="match status" value="1"/>
</dbReference>
<dbReference type="Proteomes" id="UP000254866">
    <property type="component" value="Unassembled WGS sequence"/>
</dbReference>
<dbReference type="SMART" id="SM00321">
    <property type="entry name" value="WSC"/>
    <property type="match status" value="1"/>
</dbReference>
<keyword evidence="1" id="KW-0732">Signal</keyword>
<feature type="signal peptide" evidence="1">
    <location>
        <begin position="1"/>
        <end position="22"/>
    </location>
</feature>
<evidence type="ECO:0000256" key="1">
    <source>
        <dbReference type="SAM" id="SignalP"/>
    </source>
</evidence>
<dbReference type="AlphaFoldDB" id="A0A370TUE0"/>
<evidence type="ECO:0000313" key="4">
    <source>
        <dbReference type="Proteomes" id="UP000254866"/>
    </source>
</evidence>